<dbReference type="GO" id="GO:0010605">
    <property type="term" value="P:negative regulation of macromolecule metabolic process"/>
    <property type="evidence" value="ECO:0007669"/>
    <property type="project" value="UniProtKB-ARBA"/>
</dbReference>
<evidence type="ECO:0000256" key="4">
    <source>
        <dbReference type="ARBA" id="ARBA00008593"/>
    </source>
</evidence>
<dbReference type="AlphaFoldDB" id="A0A6A6R9U0"/>
<evidence type="ECO:0000256" key="2">
    <source>
        <dbReference type="ARBA" id="ARBA00001946"/>
    </source>
</evidence>
<keyword evidence="9" id="KW-0460">Magnesium</keyword>
<feature type="domain" description="PAP-associated" evidence="11">
    <location>
        <begin position="586"/>
        <end position="660"/>
    </location>
</feature>
<feature type="compositionally biased region" description="Pro residues" evidence="10">
    <location>
        <begin position="100"/>
        <end position="110"/>
    </location>
</feature>
<sequence>MNSSPAQTPSGLEDQLRSMILSNVTISNDVSSLNQRSSNIAPRGRGQRRGDNTYSPRRRQNVQHTDPVGTPPSHPRGQPPARGQPHTRGGSVDGPWRSSGPPPTAFPPQSPQQHRQQHHAPQSPLTPRINRGGQRQGPVSPPVAREPAAFGVSQILQRPQSLQNPLHTPGTGFQPPRQNHHPNSNYSNGNNYQAQCQYLDRVATAEIHQVEITTEEKTLKEAFRAKVESLCQSALQEGYSGDMFSIELRCFGSLSSGFATKGSDVDLAIVPYWSPSPNATSGPRLIDRDIPRLLEKKILDSGYGARLLTRTRVPILKVCELPMPELYAALCEERKNWDELSEEEKYPLPATPGMPTNQPSAQDKLADRSSKKQAVHPKNGNKPTDQKPNDENKNPNKASQPSKITHGVGHSSGGKSTTESADGNRNDLHAISQRRFDTPWLREKALGPLDFPKTGVGIQSDINFENPLALHNTTLLRCYCHCDPRIRPMVLFVKAWAKRRKINSSYSGTLSSYGYVLMVLHYLVNVANPPVCPNLQLAWNPTQENADPAKALADTLINGYEVRFWRDEAAIKREALQGKLTSNRQPLGALLRGFFQYYATPGYGVRSFNWMNEVLSLRTQGGIRTKQMKGWTGAKSTLMDGREVRHRYLFAIEDPFEWDHNVARTVTHNGIVAIRDEFRRAWRIISAVGSGMQPEGELFEAVVEMQPIKTPPLTPPPTTVETAESLDANVNVVGEKGGW</sequence>
<feature type="compositionally biased region" description="Basic and acidic residues" evidence="10">
    <location>
        <begin position="384"/>
        <end position="394"/>
    </location>
</feature>
<feature type="region of interest" description="Disordered" evidence="10">
    <location>
        <begin position="162"/>
        <end position="191"/>
    </location>
</feature>
<feature type="region of interest" description="Disordered" evidence="10">
    <location>
        <begin position="341"/>
        <end position="425"/>
    </location>
</feature>
<comment type="similarity">
    <text evidence="4">Belongs to the DNA polymerase type-B-like family.</text>
</comment>
<evidence type="ECO:0000256" key="6">
    <source>
        <dbReference type="ARBA" id="ARBA00022490"/>
    </source>
</evidence>
<dbReference type="GO" id="GO:0046872">
    <property type="term" value="F:metal ion binding"/>
    <property type="evidence" value="ECO:0007669"/>
    <property type="project" value="UniProtKB-KW"/>
</dbReference>
<gene>
    <name evidence="13" type="ORF">BU16DRAFT_523048</name>
</gene>
<keyword evidence="14" id="KW-1185">Reference proteome</keyword>
<evidence type="ECO:0000313" key="14">
    <source>
        <dbReference type="Proteomes" id="UP000799750"/>
    </source>
</evidence>
<dbReference type="Pfam" id="PF22600">
    <property type="entry name" value="MTPAP-like_central"/>
    <property type="match status" value="1"/>
</dbReference>
<dbReference type="Gene3D" id="3.30.460.10">
    <property type="entry name" value="Beta Polymerase, domain 2"/>
    <property type="match status" value="1"/>
</dbReference>
<evidence type="ECO:0000256" key="8">
    <source>
        <dbReference type="ARBA" id="ARBA00022723"/>
    </source>
</evidence>
<protein>
    <recommendedName>
        <fullName evidence="5">polynucleotide adenylyltransferase</fullName>
        <ecNumber evidence="5">2.7.7.19</ecNumber>
    </recommendedName>
</protein>
<feature type="compositionally biased region" description="Polar residues" evidence="10">
    <location>
        <begin position="25"/>
        <end position="40"/>
    </location>
</feature>
<reference evidence="13" key="1">
    <citation type="journal article" date="2020" name="Stud. Mycol.">
        <title>101 Dothideomycetes genomes: a test case for predicting lifestyles and emergence of pathogens.</title>
        <authorList>
            <person name="Haridas S."/>
            <person name="Albert R."/>
            <person name="Binder M."/>
            <person name="Bloem J."/>
            <person name="Labutti K."/>
            <person name="Salamov A."/>
            <person name="Andreopoulos B."/>
            <person name="Baker S."/>
            <person name="Barry K."/>
            <person name="Bills G."/>
            <person name="Bluhm B."/>
            <person name="Cannon C."/>
            <person name="Castanera R."/>
            <person name="Culley D."/>
            <person name="Daum C."/>
            <person name="Ezra D."/>
            <person name="Gonzalez J."/>
            <person name="Henrissat B."/>
            <person name="Kuo A."/>
            <person name="Liang C."/>
            <person name="Lipzen A."/>
            <person name="Lutzoni F."/>
            <person name="Magnuson J."/>
            <person name="Mondo S."/>
            <person name="Nolan M."/>
            <person name="Ohm R."/>
            <person name="Pangilinan J."/>
            <person name="Park H.-J."/>
            <person name="Ramirez L."/>
            <person name="Alfaro M."/>
            <person name="Sun H."/>
            <person name="Tritt A."/>
            <person name="Yoshinaga Y."/>
            <person name="Zwiers L.-H."/>
            <person name="Turgeon B."/>
            <person name="Goodwin S."/>
            <person name="Spatafora J."/>
            <person name="Crous P."/>
            <person name="Grigoriev I."/>
        </authorList>
    </citation>
    <scope>NUCLEOTIDE SEQUENCE</scope>
    <source>
        <strain evidence="13">CBS 269.34</strain>
    </source>
</reference>
<dbReference type="EMBL" id="MU004183">
    <property type="protein sequence ID" value="KAF2500237.1"/>
    <property type="molecule type" value="Genomic_DNA"/>
</dbReference>
<feature type="compositionally biased region" description="Low complexity" evidence="10">
    <location>
        <begin position="111"/>
        <end position="123"/>
    </location>
</feature>
<dbReference type="InterPro" id="IPR043519">
    <property type="entry name" value="NT_sf"/>
</dbReference>
<dbReference type="OrthoDB" id="407432at2759"/>
<feature type="compositionally biased region" description="Polar residues" evidence="10">
    <location>
        <begin position="181"/>
        <end position="191"/>
    </location>
</feature>
<evidence type="ECO:0000256" key="9">
    <source>
        <dbReference type="ARBA" id="ARBA00022842"/>
    </source>
</evidence>
<comment type="subcellular location">
    <subcellularLocation>
        <location evidence="3">Cytoplasm</location>
    </subcellularLocation>
</comment>
<dbReference type="SUPFAM" id="SSF81301">
    <property type="entry name" value="Nucleotidyltransferase"/>
    <property type="match status" value="1"/>
</dbReference>
<evidence type="ECO:0000256" key="5">
    <source>
        <dbReference type="ARBA" id="ARBA00012388"/>
    </source>
</evidence>
<dbReference type="EC" id="2.7.7.19" evidence="5"/>
<dbReference type="Pfam" id="PF03828">
    <property type="entry name" value="PAP_assoc"/>
    <property type="match status" value="1"/>
</dbReference>
<accession>A0A6A6R9U0</accession>
<evidence type="ECO:0000256" key="3">
    <source>
        <dbReference type="ARBA" id="ARBA00004496"/>
    </source>
</evidence>
<evidence type="ECO:0000259" key="12">
    <source>
        <dbReference type="Pfam" id="PF22600"/>
    </source>
</evidence>
<comment type="cofactor">
    <cofactor evidence="1">
        <name>Mn(2+)</name>
        <dbReference type="ChEBI" id="CHEBI:29035"/>
    </cofactor>
</comment>
<dbReference type="SUPFAM" id="SSF81631">
    <property type="entry name" value="PAP/OAS1 substrate-binding domain"/>
    <property type="match status" value="1"/>
</dbReference>
<dbReference type="InterPro" id="IPR054708">
    <property type="entry name" value="MTPAP-like_central"/>
</dbReference>
<organism evidence="13 14">
    <name type="scientific">Lophium mytilinum</name>
    <dbReference type="NCBI Taxonomy" id="390894"/>
    <lineage>
        <taxon>Eukaryota</taxon>
        <taxon>Fungi</taxon>
        <taxon>Dikarya</taxon>
        <taxon>Ascomycota</taxon>
        <taxon>Pezizomycotina</taxon>
        <taxon>Dothideomycetes</taxon>
        <taxon>Pleosporomycetidae</taxon>
        <taxon>Mytilinidiales</taxon>
        <taxon>Mytilinidiaceae</taxon>
        <taxon>Lophium</taxon>
    </lineage>
</organism>
<keyword evidence="7" id="KW-0808">Transferase</keyword>
<evidence type="ECO:0000313" key="13">
    <source>
        <dbReference type="EMBL" id="KAF2500237.1"/>
    </source>
</evidence>
<dbReference type="PANTHER" id="PTHR12271:SF40">
    <property type="entry name" value="POLY(A) RNA POLYMERASE GLD2"/>
    <property type="match status" value="1"/>
</dbReference>
<feature type="region of interest" description="Disordered" evidence="10">
    <location>
        <begin position="25"/>
        <end position="145"/>
    </location>
</feature>
<dbReference type="GO" id="GO:0050265">
    <property type="term" value="F:RNA uridylyltransferase activity"/>
    <property type="evidence" value="ECO:0007669"/>
    <property type="project" value="TreeGrafter"/>
</dbReference>
<dbReference type="PANTHER" id="PTHR12271">
    <property type="entry name" value="POLY A POLYMERASE CID PAP -RELATED"/>
    <property type="match status" value="1"/>
</dbReference>
<dbReference type="GO" id="GO:0005737">
    <property type="term" value="C:cytoplasm"/>
    <property type="evidence" value="ECO:0007669"/>
    <property type="project" value="UniProtKB-SubCell"/>
</dbReference>
<dbReference type="InterPro" id="IPR002058">
    <property type="entry name" value="PAP_assoc"/>
</dbReference>
<keyword evidence="6" id="KW-0963">Cytoplasm</keyword>
<dbReference type="GO" id="GO:0031123">
    <property type="term" value="P:RNA 3'-end processing"/>
    <property type="evidence" value="ECO:0007669"/>
    <property type="project" value="TreeGrafter"/>
</dbReference>
<evidence type="ECO:0000259" key="11">
    <source>
        <dbReference type="Pfam" id="PF03828"/>
    </source>
</evidence>
<proteinExistence type="inferred from homology"/>
<keyword evidence="8" id="KW-0479">Metal-binding</keyword>
<feature type="domain" description="Poly(A) RNA polymerase mitochondrial-like central palm" evidence="12">
    <location>
        <begin position="207"/>
        <end position="320"/>
    </location>
</feature>
<feature type="compositionally biased region" description="Pro residues" evidence="10">
    <location>
        <begin position="69"/>
        <end position="78"/>
    </location>
</feature>
<comment type="cofactor">
    <cofactor evidence="2">
        <name>Mg(2+)</name>
        <dbReference type="ChEBI" id="CHEBI:18420"/>
    </cofactor>
</comment>
<name>A0A6A6R9U0_9PEZI</name>
<dbReference type="Gene3D" id="1.10.1410.10">
    <property type="match status" value="1"/>
</dbReference>
<evidence type="ECO:0000256" key="7">
    <source>
        <dbReference type="ARBA" id="ARBA00022679"/>
    </source>
</evidence>
<evidence type="ECO:0000256" key="1">
    <source>
        <dbReference type="ARBA" id="ARBA00001936"/>
    </source>
</evidence>
<dbReference type="GO" id="GO:1990817">
    <property type="term" value="F:poly(A) RNA polymerase activity"/>
    <property type="evidence" value="ECO:0007669"/>
    <property type="project" value="UniProtKB-EC"/>
</dbReference>
<dbReference type="Proteomes" id="UP000799750">
    <property type="component" value="Unassembled WGS sequence"/>
</dbReference>
<evidence type="ECO:0000256" key="10">
    <source>
        <dbReference type="SAM" id="MobiDB-lite"/>
    </source>
</evidence>